<sequence length="234" mass="26636">MISSKKQPCLQMSPQSGYRHLLQRPLEAPATSDKCCVCLVLALIRYSLKLTQADMRQEVEEYLPSLSEWAKHYVHTSPLAGQKQLTLKLATVTDFVDIEENMWCPLFGLKGKMDVTAGVRIHRRGRKPTERIVPMELKTGKESNSIEHRSQLDAAIQRLAFLSTCLLAVYILLWVTTWTGEVLILSRLNVTISRAKHKLLMLGSAPTLRRYAPLEKLLSHLQQEDMISFTSVYE</sequence>
<keyword evidence="10" id="KW-0472">Membrane</keyword>
<evidence type="ECO:0000256" key="9">
    <source>
        <dbReference type="ARBA" id="ARBA00023014"/>
    </source>
</evidence>
<dbReference type="Proteomes" id="UP000515129">
    <property type="component" value="Chromosome 13"/>
</dbReference>
<dbReference type="AlphaFoldDB" id="A0A6P6QQ03"/>
<keyword evidence="10" id="KW-0812">Transmembrane</keyword>
<evidence type="ECO:0000256" key="5">
    <source>
        <dbReference type="ARBA" id="ARBA00022801"/>
    </source>
</evidence>
<evidence type="ECO:0000259" key="11">
    <source>
        <dbReference type="Pfam" id="PF08696"/>
    </source>
</evidence>
<accession>A0A6P6QQ03</accession>
<dbReference type="InterPro" id="IPR027417">
    <property type="entry name" value="P-loop_NTPase"/>
</dbReference>
<keyword evidence="10" id="KW-1133">Transmembrane helix</keyword>
<dbReference type="PANTHER" id="PTHR36531">
    <property type="entry name" value="CRISPR-ASSOCIATED EXONUCLEASE CAS4"/>
    <property type="match status" value="1"/>
</dbReference>
<evidence type="ECO:0000256" key="7">
    <source>
        <dbReference type="ARBA" id="ARBA00022840"/>
    </source>
</evidence>
<dbReference type="KEGG" id="caua:113112774"/>
<evidence type="ECO:0000256" key="2">
    <source>
        <dbReference type="ARBA" id="ARBA00022722"/>
    </source>
</evidence>
<dbReference type="GO" id="GO:0016787">
    <property type="term" value="F:hydrolase activity"/>
    <property type="evidence" value="ECO:0007669"/>
    <property type="project" value="UniProtKB-KW"/>
</dbReference>
<dbReference type="Pfam" id="PF08696">
    <property type="entry name" value="Dna2"/>
    <property type="match status" value="1"/>
</dbReference>
<dbReference type="GO" id="GO:0004518">
    <property type="term" value="F:nuclease activity"/>
    <property type="evidence" value="ECO:0007669"/>
    <property type="project" value="UniProtKB-KW"/>
</dbReference>
<comment type="cofactor">
    <cofactor evidence="1">
        <name>[4Fe-4S] cluster</name>
        <dbReference type="ChEBI" id="CHEBI:49883"/>
    </cofactor>
</comment>
<dbReference type="InterPro" id="IPR051827">
    <property type="entry name" value="Cas4_exonuclease"/>
</dbReference>
<dbReference type="GO" id="GO:0051536">
    <property type="term" value="F:iron-sulfur cluster binding"/>
    <property type="evidence" value="ECO:0007669"/>
    <property type="project" value="UniProtKB-KW"/>
</dbReference>
<evidence type="ECO:0000313" key="13">
    <source>
        <dbReference type="RefSeq" id="XP_026134405.1"/>
    </source>
</evidence>
<evidence type="ECO:0000256" key="3">
    <source>
        <dbReference type="ARBA" id="ARBA00022723"/>
    </source>
</evidence>
<evidence type="ECO:0000256" key="6">
    <source>
        <dbReference type="ARBA" id="ARBA00022806"/>
    </source>
</evidence>
<keyword evidence="5" id="KW-0378">Hydrolase</keyword>
<dbReference type="Gene3D" id="3.40.50.300">
    <property type="entry name" value="P-loop containing nucleotide triphosphate hydrolases"/>
    <property type="match status" value="1"/>
</dbReference>
<dbReference type="GO" id="GO:0046872">
    <property type="term" value="F:metal ion binding"/>
    <property type="evidence" value="ECO:0007669"/>
    <property type="project" value="UniProtKB-KW"/>
</dbReference>
<keyword evidence="3" id="KW-0479">Metal-binding</keyword>
<dbReference type="InterPro" id="IPR014808">
    <property type="entry name" value="DNA_replication_fac_Dna2_N"/>
</dbReference>
<keyword evidence="8" id="KW-0408">Iron</keyword>
<evidence type="ECO:0000256" key="8">
    <source>
        <dbReference type="ARBA" id="ARBA00023004"/>
    </source>
</evidence>
<evidence type="ECO:0000313" key="12">
    <source>
        <dbReference type="Proteomes" id="UP000515129"/>
    </source>
</evidence>
<dbReference type="OrthoDB" id="306218at2759"/>
<gene>
    <name evidence="13" type="primary">LOC113112774</name>
</gene>
<keyword evidence="2" id="KW-0540">Nuclease</keyword>
<proteinExistence type="predicted"/>
<keyword evidence="9" id="KW-0411">Iron-sulfur</keyword>
<evidence type="ECO:0000256" key="1">
    <source>
        <dbReference type="ARBA" id="ARBA00001966"/>
    </source>
</evidence>
<dbReference type="RefSeq" id="XP_026134405.1">
    <property type="nucleotide sequence ID" value="XM_026278620.1"/>
</dbReference>
<dbReference type="GeneID" id="113112774"/>
<keyword evidence="6 13" id="KW-0347">Helicase</keyword>
<dbReference type="GO" id="GO:0004386">
    <property type="term" value="F:helicase activity"/>
    <property type="evidence" value="ECO:0007669"/>
    <property type="project" value="UniProtKB-KW"/>
</dbReference>
<evidence type="ECO:0000256" key="4">
    <source>
        <dbReference type="ARBA" id="ARBA00022741"/>
    </source>
</evidence>
<evidence type="ECO:0000256" key="10">
    <source>
        <dbReference type="SAM" id="Phobius"/>
    </source>
</evidence>
<keyword evidence="7" id="KW-0067">ATP-binding</keyword>
<feature type="domain" description="DNA replication factor Dna2 N-terminal" evidence="11">
    <location>
        <begin position="46"/>
        <end position="118"/>
    </location>
</feature>
<reference evidence="13" key="1">
    <citation type="submission" date="2025-08" db="UniProtKB">
        <authorList>
            <consortium name="RefSeq"/>
        </authorList>
    </citation>
    <scope>IDENTIFICATION</scope>
    <source>
        <strain evidence="13">Wakin</strain>
        <tissue evidence="13">Muscle</tissue>
    </source>
</reference>
<keyword evidence="12" id="KW-1185">Reference proteome</keyword>
<name>A0A6P6QQ03_CARAU</name>
<protein>
    <submittedName>
        <fullName evidence="13">DNA replication ATP-dependent helicase/nuclease DNA2 isoform X1</fullName>
    </submittedName>
</protein>
<organism evidence="12 13">
    <name type="scientific">Carassius auratus</name>
    <name type="common">Goldfish</name>
    <dbReference type="NCBI Taxonomy" id="7957"/>
    <lineage>
        <taxon>Eukaryota</taxon>
        <taxon>Metazoa</taxon>
        <taxon>Chordata</taxon>
        <taxon>Craniata</taxon>
        <taxon>Vertebrata</taxon>
        <taxon>Euteleostomi</taxon>
        <taxon>Actinopterygii</taxon>
        <taxon>Neopterygii</taxon>
        <taxon>Teleostei</taxon>
        <taxon>Ostariophysi</taxon>
        <taxon>Cypriniformes</taxon>
        <taxon>Cyprinidae</taxon>
        <taxon>Cyprininae</taxon>
        <taxon>Carassius</taxon>
    </lineage>
</organism>
<keyword evidence="4" id="KW-0547">Nucleotide-binding</keyword>
<dbReference type="PANTHER" id="PTHR36531:SF6">
    <property type="entry name" value="DNA REPLICATION ATP-DEPENDENT HELICASE_NUCLEASE DNA2"/>
    <property type="match status" value="1"/>
</dbReference>
<feature type="transmembrane region" description="Helical" evidence="10">
    <location>
        <begin position="159"/>
        <end position="179"/>
    </location>
</feature>
<dbReference type="GO" id="GO:0005524">
    <property type="term" value="F:ATP binding"/>
    <property type="evidence" value="ECO:0007669"/>
    <property type="project" value="UniProtKB-KW"/>
</dbReference>